<feature type="compositionally biased region" description="Low complexity" evidence="1">
    <location>
        <begin position="184"/>
        <end position="196"/>
    </location>
</feature>
<feature type="region of interest" description="Disordered" evidence="1">
    <location>
        <begin position="184"/>
        <end position="259"/>
    </location>
</feature>
<reference evidence="3 4" key="1">
    <citation type="submission" date="2017-11" db="EMBL/GenBank/DDBJ databases">
        <title>De-novo sequencing of pomegranate (Punica granatum L.) genome.</title>
        <authorList>
            <person name="Akparov Z."/>
            <person name="Amiraslanov A."/>
            <person name="Hajiyeva S."/>
            <person name="Abbasov M."/>
            <person name="Kaur K."/>
            <person name="Hamwieh A."/>
            <person name="Solovyev V."/>
            <person name="Salamov A."/>
            <person name="Braich B."/>
            <person name="Kosarev P."/>
            <person name="Mahmoud A."/>
            <person name="Hajiyev E."/>
            <person name="Babayeva S."/>
            <person name="Izzatullayeva V."/>
            <person name="Mammadov A."/>
            <person name="Mammadov A."/>
            <person name="Sharifova S."/>
            <person name="Ojaghi J."/>
            <person name="Eynullazada K."/>
            <person name="Bayramov B."/>
            <person name="Abdulazimova A."/>
            <person name="Shahmuradov I."/>
        </authorList>
    </citation>
    <scope>NUCLEOTIDE SEQUENCE [LARGE SCALE GENOMIC DNA]</scope>
    <source>
        <strain evidence="4">cv. AG2017</strain>
        <tissue evidence="3">Leaf</tissue>
    </source>
</reference>
<dbReference type="AlphaFoldDB" id="A0A2I0JWS1"/>
<dbReference type="Pfam" id="PF24924">
    <property type="entry name" value="DUF7745"/>
    <property type="match status" value="1"/>
</dbReference>
<dbReference type="InterPro" id="IPR056647">
    <property type="entry name" value="DUF7745"/>
</dbReference>
<feature type="compositionally biased region" description="Basic and acidic residues" evidence="1">
    <location>
        <begin position="216"/>
        <end position="227"/>
    </location>
</feature>
<protein>
    <recommendedName>
        <fullName evidence="2">DUF7745 domain-containing protein</fullName>
    </recommendedName>
</protein>
<organism evidence="3 4">
    <name type="scientific">Punica granatum</name>
    <name type="common">Pomegranate</name>
    <dbReference type="NCBI Taxonomy" id="22663"/>
    <lineage>
        <taxon>Eukaryota</taxon>
        <taxon>Viridiplantae</taxon>
        <taxon>Streptophyta</taxon>
        <taxon>Embryophyta</taxon>
        <taxon>Tracheophyta</taxon>
        <taxon>Spermatophyta</taxon>
        <taxon>Magnoliopsida</taxon>
        <taxon>eudicotyledons</taxon>
        <taxon>Gunneridae</taxon>
        <taxon>Pentapetalae</taxon>
        <taxon>rosids</taxon>
        <taxon>malvids</taxon>
        <taxon>Myrtales</taxon>
        <taxon>Lythraceae</taxon>
        <taxon>Punica</taxon>
    </lineage>
</organism>
<accession>A0A2I0JWS1</accession>
<feature type="domain" description="DUF7745" evidence="2">
    <location>
        <begin position="42"/>
        <end position="136"/>
    </location>
</feature>
<evidence type="ECO:0000256" key="1">
    <source>
        <dbReference type="SAM" id="MobiDB-lite"/>
    </source>
</evidence>
<comment type="caution">
    <text evidence="3">The sequence shown here is derived from an EMBL/GenBank/DDBJ whole genome shotgun (WGS) entry which is preliminary data.</text>
</comment>
<keyword evidence="4" id="KW-1185">Reference proteome</keyword>
<feature type="compositionally biased region" description="Low complexity" evidence="1">
    <location>
        <begin position="239"/>
        <end position="252"/>
    </location>
</feature>
<evidence type="ECO:0000259" key="2">
    <source>
        <dbReference type="Pfam" id="PF24924"/>
    </source>
</evidence>
<name>A0A2I0JWS1_PUNGR</name>
<proteinExistence type="predicted"/>
<dbReference type="EMBL" id="PGOL01001113">
    <property type="protein sequence ID" value="PKI60741.1"/>
    <property type="molecule type" value="Genomic_DNA"/>
</dbReference>
<evidence type="ECO:0000313" key="3">
    <source>
        <dbReference type="EMBL" id="PKI60741.1"/>
    </source>
</evidence>
<gene>
    <name evidence="3" type="ORF">CRG98_018861</name>
</gene>
<evidence type="ECO:0000313" key="4">
    <source>
        <dbReference type="Proteomes" id="UP000233551"/>
    </source>
</evidence>
<dbReference type="Proteomes" id="UP000233551">
    <property type="component" value="Unassembled WGS sequence"/>
</dbReference>
<sequence>MLNPFALIRSQFSALLGLSTQEAQQELQDGWDQEIRIAWLLEFTHIHALHVEAESYQRGACHGFLLLIFGTLLFPHPPTLIDGAVVQVVLQAIGVHSYVEALLAETIRSLDYVREIQRSRMRGSPHLLHIWLTAHIRPFCSSHPFSYIIDERSPIRRLISAFRLPKRFYKSGRFTKYGIHTSYRTSTSSSTLPTRSGHSSPLQHMWPNYTRRTRRPRVEPEQSRSREFLLQLSRKPKTRPVSPRRSTPPRRSILNHRQPKRHCCLAPRERRQPIRGHPRRISRRQLQQARPYHIQGYHHRRQYMRRLHRQSKCHYRPTMPLASPHLMATNMAEMMALLRGPNRTSSNSTPPLARGSTADPAPWALLTLAPEGDTAAAASTTPVHQSAHAPVTHPIDFSRPQPTIPVITSLPPMTIPVPDPITFAPPPLSVPAPATIYTMPPPTVFPAPSVHAPAPAQTVEPFPFPTL</sequence>